<evidence type="ECO:0008006" key="4">
    <source>
        <dbReference type="Google" id="ProtNLM"/>
    </source>
</evidence>
<dbReference type="GO" id="GO:0046556">
    <property type="term" value="F:alpha-L-arabinofuranosidase activity"/>
    <property type="evidence" value="ECO:0007669"/>
    <property type="project" value="TreeGrafter"/>
</dbReference>
<dbReference type="Gene3D" id="3.40.50.1700">
    <property type="entry name" value="Glycoside hydrolase family 3 C-terminal domain"/>
    <property type="match status" value="1"/>
</dbReference>
<evidence type="ECO:0000313" key="3">
    <source>
        <dbReference type="Proteomes" id="UP000230069"/>
    </source>
</evidence>
<dbReference type="InterPro" id="IPR017853">
    <property type="entry name" value="GH"/>
</dbReference>
<dbReference type="InterPro" id="IPR044993">
    <property type="entry name" value="BXL"/>
</dbReference>
<dbReference type="SUPFAM" id="SSF51445">
    <property type="entry name" value="(Trans)glycosidases"/>
    <property type="match status" value="1"/>
</dbReference>
<dbReference type="AlphaFoldDB" id="A0A2G5CQZ7"/>
<keyword evidence="3" id="KW-1185">Reference proteome</keyword>
<gene>
    <name evidence="2" type="ORF">AQUCO_04000061v1</name>
</gene>
<dbReference type="GO" id="GO:0031222">
    <property type="term" value="P:arabinan catabolic process"/>
    <property type="evidence" value="ECO:0007669"/>
    <property type="project" value="TreeGrafter"/>
</dbReference>
<protein>
    <recommendedName>
        <fullName evidence="4">Glycoside hydrolase family 3 C-terminal domain-containing protein</fullName>
    </recommendedName>
</protein>
<dbReference type="Gene3D" id="3.20.20.300">
    <property type="entry name" value="Glycoside hydrolase, family 3, N-terminal domain"/>
    <property type="match status" value="1"/>
</dbReference>
<dbReference type="Proteomes" id="UP000230069">
    <property type="component" value="Unassembled WGS sequence"/>
</dbReference>
<dbReference type="InParanoid" id="A0A2G5CQZ7"/>
<proteinExistence type="predicted"/>
<evidence type="ECO:0000256" key="1">
    <source>
        <dbReference type="ARBA" id="ARBA00022801"/>
    </source>
</evidence>
<organism evidence="2 3">
    <name type="scientific">Aquilegia coerulea</name>
    <name type="common">Rocky mountain columbine</name>
    <dbReference type="NCBI Taxonomy" id="218851"/>
    <lineage>
        <taxon>Eukaryota</taxon>
        <taxon>Viridiplantae</taxon>
        <taxon>Streptophyta</taxon>
        <taxon>Embryophyta</taxon>
        <taxon>Tracheophyta</taxon>
        <taxon>Spermatophyta</taxon>
        <taxon>Magnoliopsida</taxon>
        <taxon>Ranunculales</taxon>
        <taxon>Ranunculaceae</taxon>
        <taxon>Thalictroideae</taxon>
        <taxon>Aquilegia</taxon>
    </lineage>
</organism>
<dbReference type="OrthoDB" id="47059at2759"/>
<dbReference type="EMBL" id="KZ305057">
    <property type="protein sequence ID" value="PIA33734.1"/>
    <property type="molecule type" value="Genomic_DNA"/>
</dbReference>
<accession>A0A2G5CQZ7</accession>
<keyword evidence="1" id="KW-0378">Hydrolase</keyword>
<dbReference type="GO" id="GO:0045493">
    <property type="term" value="P:xylan catabolic process"/>
    <property type="evidence" value="ECO:0007669"/>
    <property type="project" value="InterPro"/>
</dbReference>
<dbReference type="PANTHER" id="PTHR42721:SF45">
    <property type="entry name" value="BETA-D-XYLOSIDASE 2-RELATED"/>
    <property type="match status" value="1"/>
</dbReference>
<name>A0A2G5CQZ7_AQUCA</name>
<dbReference type="SUPFAM" id="SSF52279">
    <property type="entry name" value="Beta-D-glucan exohydrolase, C-terminal domain"/>
    <property type="match status" value="1"/>
</dbReference>
<dbReference type="InterPro" id="IPR036962">
    <property type="entry name" value="Glyco_hydro_3_N_sf"/>
</dbReference>
<evidence type="ECO:0000313" key="2">
    <source>
        <dbReference type="EMBL" id="PIA33734.1"/>
    </source>
</evidence>
<dbReference type="InterPro" id="IPR036881">
    <property type="entry name" value="Glyco_hydro_3_C_sf"/>
</dbReference>
<sequence length="247" mass="27233">MALITFQCQVSKQDIEDTFDVPFRACVLEGKVSSVLCSYFLQSYADPNLLRNTAEGTGSSMVTYRRGVFYDNQHCTATPKEAGADAMKAGLDLDCGPFLAVHTEEAIDRRLLSEVDVNNSLVNTMTVQMRLGMFDVEPSRQPYGHLGPPVCSAANNQLAFEAAQQGIVLLKNRGPSLPLSALRHRTVAVIGPNSDVIVTLTGNYAGVACGYILCNSLSLSIKFLLERQKKNEKKKKKKRKKDERKKK</sequence>
<dbReference type="PANTHER" id="PTHR42721">
    <property type="entry name" value="SUGAR HYDROLASE-RELATED"/>
    <property type="match status" value="1"/>
</dbReference>
<dbReference type="STRING" id="218851.A0A2G5CQZ7"/>
<reference evidence="2 3" key="1">
    <citation type="submission" date="2017-09" db="EMBL/GenBank/DDBJ databases">
        <title>WGS assembly of Aquilegia coerulea Goldsmith.</title>
        <authorList>
            <person name="Hodges S."/>
            <person name="Kramer E."/>
            <person name="Nordborg M."/>
            <person name="Tomkins J."/>
            <person name="Borevitz J."/>
            <person name="Derieg N."/>
            <person name="Yan J."/>
            <person name="Mihaltcheva S."/>
            <person name="Hayes R.D."/>
            <person name="Rokhsar D."/>
        </authorList>
    </citation>
    <scope>NUCLEOTIDE SEQUENCE [LARGE SCALE GENOMIC DNA]</scope>
    <source>
        <strain evidence="3">cv. Goldsmith</strain>
    </source>
</reference>
<dbReference type="GO" id="GO:0009044">
    <property type="term" value="F:xylan 1,4-beta-xylosidase activity"/>
    <property type="evidence" value="ECO:0007669"/>
    <property type="project" value="InterPro"/>
</dbReference>